<dbReference type="InterPro" id="IPR005814">
    <property type="entry name" value="Aminotrans_3"/>
</dbReference>
<dbReference type="AlphaFoldDB" id="A0A382ML95"/>
<evidence type="ECO:0000313" key="5">
    <source>
        <dbReference type="EMBL" id="SVC48091.1"/>
    </source>
</evidence>
<dbReference type="PROSITE" id="PS00600">
    <property type="entry name" value="AA_TRANSFER_CLASS_3"/>
    <property type="match status" value="1"/>
</dbReference>
<evidence type="ECO:0000256" key="4">
    <source>
        <dbReference type="ARBA" id="ARBA00022898"/>
    </source>
</evidence>
<protein>
    <recommendedName>
        <fullName evidence="6">Aspartate aminotransferase family protein</fullName>
    </recommendedName>
</protein>
<dbReference type="CDD" id="cd00610">
    <property type="entry name" value="OAT_like"/>
    <property type="match status" value="1"/>
</dbReference>
<accession>A0A382ML95</accession>
<dbReference type="GO" id="GO:0008483">
    <property type="term" value="F:transaminase activity"/>
    <property type="evidence" value="ECO:0007669"/>
    <property type="project" value="UniProtKB-KW"/>
</dbReference>
<keyword evidence="4" id="KW-0663">Pyridoxal phosphate</keyword>
<dbReference type="Pfam" id="PF00202">
    <property type="entry name" value="Aminotran_3"/>
    <property type="match status" value="1"/>
</dbReference>
<dbReference type="FunFam" id="3.40.640.10:FF:000014">
    <property type="entry name" value="Adenosylmethionine-8-amino-7-oxononanoate aminotransferase, probable"/>
    <property type="match status" value="1"/>
</dbReference>
<name>A0A382ML95_9ZZZZ</name>
<dbReference type="PIRSF" id="PIRSF000521">
    <property type="entry name" value="Transaminase_4ab_Lys_Orn"/>
    <property type="match status" value="1"/>
</dbReference>
<dbReference type="SUPFAM" id="SSF53383">
    <property type="entry name" value="PLP-dependent transferases"/>
    <property type="match status" value="1"/>
</dbReference>
<dbReference type="PANTHER" id="PTHR43094">
    <property type="entry name" value="AMINOTRANSFERASE"/>
    <property type="match status" value="1"/>
</dbReference>
<keyword evidence="2" id="KW-0032">Aminotransferase</keyword>
<organism evidence="5">
    <name type="scientific">marine metagenome</name>
    <dbReference type="NCBI Taxonomy" id="408172"/>
    <lineage>
        <taxon>unclassified sequences</taxon>
        <taxon>metagenomes</taxon>
        <taxon>ecological metagenomes</taxon>
    </lineage>
</organism>
<feature type="non-terminal residue" evidence="5">
    <location>
        <position position="375"/>
    </location>
</feature>
<evidence type="ECO:0000256" key="2">
    <source>
        <dbReference type="ARBA" id="ARBA00022576"/>
    </source>
</evidence>
<gene>
    <name evidence="5" type="ORF">METZ01_LOCUS300945</name>
</gene>
<dbReference type="Gene3D" id="3.40.640.10">
    <property type="entry name" value="Type I PLP-dependent aspartate aminotransferase-like (Major domain)"/>
    <property type="match status" value="1"/>
</dbReference>
<dbReference type="InterPro" id="IPR015424">
    <property type="entry name" value="PyrdxlP-dep_Trfase"/>
</dbReference>
<evidence type="ECO:0000256" key="1">
    <source>
        <dbReference type="ARBA" id="ARBA00008954"/>
    </source>
</evidence>
<sequence length="375" mass="41207">MDNMSTNELQKLARDHLWMHNRDWEQMEQRSEPLIIVKGSGIRVEDSDGNSWIDLNGGYNSVNVGYGRKEIAEAVLDQAAKLPYFPATTTTLPTVDLVSKISELAPGSLSRTFPTSGGSEANETALKIARAYHKRRGDEGRYKIISRKGSYHGATGGVMWLGSTPIVPMTDYEPSMPGMLYAPQPNEYRCEFNSQSISECAYKSAKAVENLILSSGPDSVAAVIAEPISVPQGAVVPGDEYWPMLREICNQYGVVLIADEVICGFGRTGEMFGVNHWDVIPDVMTVAKGLVSSYMPIGATIVRNEIADFFAGDENYLRHVFTFSGHPVSAAAALANIKIIEQEKLVENSRKTGSYFKDKLEGFKNKHQIIGDVRG</sequence>
<dbReference type="InterPro" id="IPR015422">
    <property type="entry name" value="PyrdxlP-dep_Trfase_small"/>
</dbReference>
<dbReference type="InterPro" id="IPR015421">
    <property type="entry name" value="PyrdxlP-dep_Trfase_major"/>
</dbReference>
<dbReference type="PANTHER" id="PTHR43094:SF1">
    <property type="entry name" value="AMINOTRANSFERASE CLASS-III"/>
    <property type="match status" value="1"/>
</dbReference>
<dbReference type="EMBL" id="UINC01093572">
    <property type="protein sequence ID" value="SVC48091.1"/>
    <property type="molecule type" value="Genomic_DNA"/>
</dbReference>
<reference evidence="5" key="1">
    <citation type="submission" date="2018-05" db="EMBL/GenBank/DDBJ databases">
        <authorList>
            <person name="Lanie J.A."/>
            <person name="Ng W.-L."/>
            <person name="Kazmierczak K.M."/>
            <person name="Andrzejewski T.M."/>
            <person name="Davidsen T.M."/>
            <person name="Wayne K.J."/>
            <person name="Tettelin H."/>
            <person name="Glass J.I."/>
            <person name="Rusch D."/>
            <person name="Podicherti R."/>
            <person name="Tsui H.-C.T."/>
            <person name="Winkler M.E."/>
        </authorList>
    </citation>
    <scope>NUCLEOTIDE SEQUENCE</scope>
</reference>
<evidence type="ECO:0008006" key="6">
    <source>
        <dbReference type="Google" id="ProtNLM"/>
    </source>
</evidence>
<dbReference type="InterPro" id="IPR049704">
    <property type="entry name" value="Aminotrans_3_PPA_site"/>
</dbReference>
<dbReference type="GO" id="GO:0005829">
    <property type="term" value="C:cytosol"/>
    <property type="evidence" value="ECO:0007669"/>
    <property type="project" value="TreeGrafter"/>
</dbReference>
<evidence type="ECO:0000256" key="3">
    <source>
        <dbReference type="ARBA" id="ARBA00022679"/>
    </source>
</evidence>
<dbReference type="Gene3D" id="3.90.1150.10">
    <property type="entry name" value="Aspartate Aminotransferase, domain 1"/>
    <property type="match status" value="1"/>
</dbReference>
<keyword evidence="3" id="KW-0808">Transferase</keyword>
<proteinExistence type="inferred from homology"/>
<dbReference type="GO" id="GO:0030170">
    <property type="term" value="F:pyridoxal phosphate binding"/>
    <property type="evidence" value="ECO:0007669"/>
    <property type="project" value="InterPro"/>
</dbReference>
<comment type="similarity">
    <text evidence="1">Belongs to the class-III pyridoxal-phosphate-dependent aminotransferase family.</text>
</comment>